<evidence type="ECO:0000256" key="6">
    <source>
        <dbReference type="ARBA" id="ARBA00023157"/>
    </source>
</evidence>
<evidence type="ECO:0000313" key="12">
    <source>
        <dbReference type="EMBL" id="KAK2165711.1"/>
    </source>
</evidence>
<feature type="signal peptide" evidence="10">
    <location>
        <begin position="1"/>
        <end position="35"/>
    </location>
</feature>
<dbReference type="PROSITE" id="PS51362">
    <property type="entry name" value="TGF_BETA_2"/>
    <property type="match status" value="1"/>
</dbReference>
<gene>
    <name evidence="12" type="ORF">LSH36_46g06013</name>
</gene>
<dbReference type="InterPro" id="IPR001111">
    <property type="entry name" value="TGF-b_propeptide"/>
</dbReference>
<dbReference type="GO" id="GO:0005125">
    <property type="term" value="F:cytokine activity"/>
    <property type="evidence" value="ECO:0007669"/>
    <property type="project" value="TreeGrafter"/>
</dbReference>
<feature type="region of interest" description="Disordered" evidence="9">
    <location>
        <begin position="36"/>
        <end position="56"/>
    </location>
</feature>
<feature type="domain" description="TGF-beta family profile" evidence="11">
    <location>
        <begin position="417"/>
        <end position="540"/>
    </location>
</feature>
<feature type="compositionally biased region" description="Low complexity" evidence="9">
    <location>
        <begin position="558"/>
        <end position="569"/>
    </location>
</feature>
<evidence type="ECO:0000256" key="10">
    <source>
        <dbReference type="SAM" id="SignalP"/>
    </source>
</evidence>
<protein>
    <recommendedName>
        <fullName evidence="11">TGF-beta family profile domain-containing protein</fullName>
    </recommendedName>
</protein>
<keyword evidence="6" id="KW-1015">Disulfide bond</keyword>
<feature type="region of interest" description="Disordered" evidence="9">
    <location>
        <begin position="353"/>
        <end position="377"/>
    </location>
</feature>
<feature type="region of interest" description="Disordered" evidence="9">
    <location>
        <begin position="543"/>
        <end position="591"/>
    </location>
</feature>
<dbReference type="Proteomes" id="UP001208570">
    <property type="component" value="Unassembled WGS sequence"/>
</dbReference>
<feature type="compositionally biased region" description="Basic and acidic residues" evidence="9">
    <location>
        <begin position="543"/>
        <end position="557"/>
    </location>
</feature>
<evidence type="ECO:0000259" key="11">
    <source>
        <dbReference type="PROSITE" id="PS51362"/>
    </source>
</evidence>
<reference evidence="12" key="1">
    <citation type="journal article" date="2023" name="Mol. Biol. Evol.">
        <title>Third-Generation Sequencing Reveals the Adaptive Role of the Epigenome in Three Deep-Sea Polychaetes.</title>
        <authorList>
            <person name="Perez M."/>
            <person name="Aroh O."/>
            <person name="Sun Y."/>
            <person name="Lan Y."/>
            <person name="Juniper S.K."/>
            <person name="Young C.R."/>
            <person name="Angers B."/>
            <person name="Qian P.Y."/>
        </authorList>
    </citation>
    <scope>NUCLEOTIDE SEQUENCE</scope>
    <source>
        <strain evidence="12">P08H-3</strain>
    </source>
</reference>
<dbReference type="PANTHER" id="PTHR11848:SF307">
    <property type="entry name" value="BONE MORPHOGENETIC PROTEIN 10"/>
    <property type="match status" value="1"/>
</dbReference>
<dbReference type="InterPro" id="IPR001839">
    <property type="entry name" value="TGF-b_C"/>
</dbReference>
<keyword evidence="7" id="KW-0325">Glycoprotein</keyword>
<dbReference type="SMART" id="SM00204">
    <property type="entry name" value="TGFB"/>
    <property type="match status" value="1"/>
</dbReference>
<keyword evidence="13" id="KW-1185">Reference proteome</keyword>
<keyword evidence="5 8" id="KW-0339">Growth factor</keyword>
<dbReference type="EMBL" id="JAODUP010000046">
    <property type="protein sequence ID" value="KAK2165711.1"/>
    <property type="molecule type" value="Genomic_DNA"/>
</dbReference>
<dbReference type="Pfam" id="PF00019">
    <property type="entry name" value="TGF_beta"/>
    <property type="match status" value="1"/>
</dbReference>
<keyword evidence="3" id="KW-0964">Secreted</keyword>
<dbReference type="Gene3D" id="2.10.90.10">
    <property type="entry name" value="Cystine-knot cytokines"/>
    <property type="match status" value="1"/>
</dbReference>
<sequence>MDSSINSGSSTALSGRAVIRALIVIHVFLASGASCKPSGFEEDGERTPGPGIPPGGVRDVDDSFRDHYYGDQDPGVLDELAEPAPVVRQLPFAGDFVSNHIPVNPEGHQDKTFVNPLLYPDADPKVNARDGQKMPAAPKYMVDLYHKFSTDRYIHPVTNIVRSFMNINEDTSESTPDFGNKTRVHILVFNITSISRDEDIYMAELRLYKLVEADRDQFQGTNRRVSVHELIYDPELGNRSLLVATKDLYGPQSEWETFPVTEAVKRWIDAGLPASSQILEIRIDSVNGANDDSVSVDFDTRQHNENEPLLEDALDNEIDEDYDAYEYDYDDFGHDFGHDFGPDLADDYHRLERRDTDSVGRPGTRGSAAPGSKTAAKTWDAERGIRLERLYKQILAIDDRDFERIRNNDTKHPATRRSGRSSSIKKKRRKGRRRFCRRRPLYVDFQDINWHTWIIAPRAYQCSGRCDFPLSDHLTPTKHAIIQTLVHTNYAGVRRRHKTEPACCVPTKLEPISILYIDDKGVVTYKYDYDEMVVTECGCSVHERGDTDSSCHVDGRNDGNTQDSSNDSTDTNDQESDNVISSSSEFENLSDDDGEELVIGKDFADWAVINACTRTVFQ</sequence>
<keyword evidence="4 10" id="KW-0732">Signal</keyword>
<accession>A0AAD9K703</accession>
<evidence type="ECO:0000256" key="1">
    <source>
        <dbReference type="ARBA" id="ARBA00004613"/>
    </source>
</evidence>
<dbReference type="Gene3D" id="2.60.120.970">
    <property type="match status" value="1"/>
</dbReference>
<dbReference type="PANTHER" id="PTHR11848">
    <property type="entry name" value="TGF-BETA FAMILY"/>
    <property type="match status" value="1"/>
</dbReference>
<feature type="chain" id="PRO_5042160710" description="TGF-beta family profile domain-containing protein" evidence="10">
    <location>
        <begin position="36"/>
        <end position="618"/>
    </location>
</feature>
<feature type="region of interest" description="Disordered" evidence="9">
    <location>
        <begin position="406"/>
        <end position="433"/>
    </location>
</feature>
<dbReference type="GO" id="GO:0005615">
    <property type="term" value="C:extracellular space"/>
    <property type="evidence" value="ECO:0007669"/>
    <property type="project" value="TreeGrafter"/>
</dbReference>
<evidence type="ECO:0000256" key="9">
    <source>
        <dbReference type="SAM" id="MobiDB-lite"/>
    </source>
</evidence>
<dbReference type="FunFam" id="2.10.90.10:FF:000001">
    <property type="entry name" value="Bone morphogenetic protein 4"/>
    <property type="match status" value="1"/>
</dbReference>
<dbReference type="InterPro" id="IPR015615">
    <property type="entry name" value="TGF-beta-rel"/>
</dbReference>
<evidence type="ECO:0000256" key="5">
    <source>
        <dbReference type="ARBA" id="ARBA00023030"/>
    </source>
</evidence>
<evidence type="ECO:0000256" key="4">
    <source>
        <dbReference type="ARBA" id="ARBA00022729"/>
    </source>
</evidence>
<dbReference type="GO" id="GO:0008083">
    <property type="term" value="F:growth factor activity"/>
    <property type="evidence" value="ECO:0007669"/>
    <property type="project" value="UniProtKB-KW"/>
</dbReference>
<evidence type="ECO:0000256" key="8">
    <source>
        <dbReference type="RuleBase" id="RU000354"/>
    </source>
</evidence>
<dbReference type="SUPFAM" id="SSF57501">
    <property type="entry name" value="Cystine-knot cytokines"/>
    <property type="match status" value="1"/>
</dbReference>
<dbReference type="AlphaFoldDB" id="A0AAD9K703"/>
<evidence type="ECO:0000256" key="3">
    <source>
        <dbReference type="ARBA" id="ARBA00022525"/>
    </source>
</evidence>
<evidence type="ECO:0000256" key="2">
    <source>
        <dbReference type="ARBA" id="ARBA00006656"/>
    </source>
</evidence>
<name>A0AAD9K703_9ANNE</name>
<dbReference type="InterPro" id="IPR029034">
    <property type="entry name" value="Cystine-knot_cytokine"/>
</dbReference>
<comment type="caution">
    <text evidence="12">The sequence shown here is derived from an EMBL/GenBank/DDBJ whole genome shotgun (WGS) entry which is preliminary data.</text>
</comment>
<evidence type="ECO:0000256" key="7">
    <source>
        <dbReference type="ARBA" id="ARBA00023180"/>
    </source>
</evidence>
<evidence type="ECO:0000313" key="13">
    <source>
        <dbReference type="Proteomes" id="UP001208570"/>
    </source>
</evidence>
<feature type="compositionally biased region" description="Basic residues" evidence="9">
    <location>
        <begin position="413"/>
        <end position="433"/>
    </location>
</feature>
<dbReference type="Pfam" id="PF00688">
    <property type="entry name" value="TGFb_propeptide"/>
    <property type="match status" value="1"/>
</dbReference>
<organism evidence="12 13">
    <name type="scientific">Paralvinella palmiformis</name>
    <dbReference type="NCBI Taxonomy" id="53620"/>
    <lineage>
        <taxon>Eukaryota</taxon>
        <taxon>Metazoa</taxon>
        <taxon>Spiralia</taxon>
        <taxon>Lophotrochozoa</taxon>
        <taxon>Annelida</taxon>
        <taxon>Polychaeta</taxon>
        <taxon>Sedentaria</taxon>
        <taxon>Canalipalpata</taxon>
        <taxon>Terebellida</taxon>
        <taxon>Terebelliformia</taxon>
        <taxon>Alvinellidae</taxon>
        <taxon>Paralvinella</taxon>
    </lineage>
</organism>
<proteinExistence type="inferred from homology"/>
<comment type="subcellular location">
    <subcellularLocation>
        <location evidence="1">Secreted</location>
    </subcellularLocation>
</comment>
<comment type="similarity">
    <text evidence="2 8">Belongs to the TGF-beta family.</text>
</comment>